<sequence length="68" mass="7863">FLSGAELIVFVFRHFLFESSNWTGLKDKHFLFESSNWTRNETGLVLKISISCLKAATRCEIKPGWLLE</sequence>
<dbReference type="AlphaFoldDB" id="A0A9N9HAU9"/>
<evidence type="ECO:0000313" key="2">
    <source>
        <dbReference type="Proteomes" id="UP000789508"/>
    </source>
</evidence>
<feature type="non-terminal residue" evidence="1">
    <location>
        <position position="68"/>
    </location>
</feature>
<evidence type="ECO:0000313" key="1">
    <source>
        <dbReference type="EMBL" id="CAG8670369.1"/>
    </source>
</evidence>
<gene>
    <name evidence="1" type="ORF">ALEPTO_LOCUS10571</name>
</gene>
<proteinExistence type="predicted"/>
<keyword evidence="2" id="KW-1185">Reference proteome</keyword>
<accession>A0A9N9HAU9</accession>
<name>A0A9N9HAU9_9GLOM</name>
<protein>
    <submittedName>
        <fullName evidence="1">601_t:CDS:1</fullName>
    </submittedName>
</protein>
<organism evidence="1 2">
    <name type="scientific">Ambispora leptoticha</name>
    <dbReference type="NCBI Taxonomy" id="144679"/>
    <lineage>
        <taxon>Eukaryota</taxon>
        <taxon>Fungi</taxon>
        <taxon>Fungi incertae sedis</taxon>
        <taxon>Mucoromycota</taxon>
        <taxon>Glomeromycotina</taxon>
        <taxon>Glomeromycetes</taxon>
        <taxon>Archaeosporales</taxon>
        <taxon>Ambisporaceae</taxon>
        <taxon>Ambispora</taxon>
    </lineage>
</organism>
<comment type="caution">
    <text evidence="1">The sequence shown here is derived from an EMBL/GenBank/DDBJ whole genome shotgun (WGS) entry which is preliminary data.</text>
</comment>
<reference evidence="1" key="1">
    <citation type="submission" date="2021-06" db="EMBL/GenBank/DDBJ databases">
        <authorList>
            <person name="Kallberg Y."/>
            <person name="Tangrot J."/>
            <person name="Rosling A."/>
        </authorList>
    </citation>
    <scope>NUCLEOTIDE SEQUENCE</scope>
    <source>
        <strain evidence="1">FL130A</strain>
    </source>
</reference>
<dbReference type="Proteomes" id="UP000789508">
    <property type="component" value="Unassembled WGS sequence"/>
</dbReference>
<dbReference type="EMBL" id="CAJVPS010012351">
    <property type="protein sequence ID" value="CAG8670369.1"/>
    <property type="molecule type" value="Genomic_DNA"/>
</dbReference>